<reference evidence="1" key="1">
    <citation type="submission" date="2021-01" db="EMBL/GenBank/DDBJ databases">
        <title>Marivirga sp. nov., isolated from intertidal surface sediments.</title>
        <authorList>
            <person name="Zhang M."/>
        </authorList>
    </citation>
    <scope>NUCLEOTIDE SEQUENCE</scope>
    <source>
        <strain evidence="1">SM1354</strain>
    </source>
</reference>
<accession>A0A937DJ90</accession>
<gene>
    <name evidence="1" type="ORF">JKP34_10875</name>
</gene>
<dbReference type="EMBL" id="JAERQG010000002">
    <property type="protein sequence ID" value="MBL0765755.1"/>
    <property type="molecule type" value="Genomic_DNA"/>
</dbReference>
<proteinExistence type="predicted"/>
<sequence length="79" mass="9314">MKALEELAKHTWDFILYKTDEGFVLNVVFNSSFADYSRSFRVSESEANQDMEGLKQLSERIRTNYESFKDREITPVARK</sequence>
<evidence type="ECO:0000313" key="2">
    <source>
        <dbReference type="Proteomes" id="UP000642920"/>
    </source>
</evidence>
<organism evidence="1 2">
    <name type="scientific">Marivirga atlantica</name>
    <dbReference type="NCBI Taxonomy" id="1548457"/>
    <lineage>
        <taxon>Bacteria</taxon>
        <taxon>Pseudomonadati</taxon>
        <taxon>Bacteroidota</taxon>
        <taxon>Cytophagia</taxon>
        <taxon>Cytophagales</taxon>
        <taxon>Marivirgaceae</taxon>
        <taxon>Marivirga</taxon>
    </lineage>
</organism>
<protein>
    <submittedName>
        <fullName evidence="1">Uncharacterized protein</fullName>
    </submittedName>
</protein>
<dbReference type="Proteomes" id="UP000642920">
    <property type="component" value="Unassembled WGS sequence"/>
</dbReference>
<name>A0A937DJ90_9BACT</name>
<dbReference type="AlphaFoldDB" id="A0A937DJ90"/>
<keyword evidence="2" id="KW-1185">Reference proteome</keyword>
<comment type="caution">
    <text evidence="1">The sequence shown here is derived from an EMBL/GenBank/DDBJ whole genome shotgun (WGS) entry which is preliminary data.</text>
</comment>
<evidence type="ECO:0000313" key="1">
    <source>
        <dbReference type="EMBL" id="MBL0765755.1"/>
    </source>
</evidence>
<dbReference type="RefSeq" id="WP_201920982.1">
    <property type="nucleotide sequence ID" value="NZ_JAERQG010000002.1"/>
</dbReference>